<evidence type="ECO:0000313" key="4">
    <source>
        <dbReference type="Proteomes" id="UP000535937"/>
    </source>
</evidence>
<dbReference type="Pfam" id="PF08530">
    <property type="entry name" value="PepX_C"/>
    <property type="match status" value="1"/>
</dbReference>
<dbReference type="InterPro" id="IPR008979">
    <property type="entry name" value="Galactose-bd-like_sf"/>
</dbReference>
<dbReference type="InterPro" id="IPR005674">
    <property type="entry name" value="CocE/Ser_esterase"/>
</dbReference>
<dbReference type="GO" id="GO:0008239">
    <property type="term" value="F:dipeptidyl-peptidase activity"/>
    <property type="evidence" value="ECO:0007669"/>
    <property type="project" value="InterPro"/>
</dbReference>
<dbReference type="SUPFAM" id="SSF53474">
    <property type="entry name" value="alpha/beta-Hydrolases"/>
    <property type="match status" value="1"/>
</dbReference>
<feature type="domain" description="Xaa-Pro dipeptidyl-peptidase C-terminal" evidence="2">
    <location>
        <begin position="291"/>
        <end position="549"/>
    </location>
</feature>
<dbReference type="InterPro" id="IPR000383">
    <property type="entry name" value="Xaa-Pro-like_dom"/>
</dbReference>
<dbReference type="Gene3D" id="1.10.3020.10">
    <property type="entry name" value="alpha-amino acid ester hydrolase ( Helical cap domain)"/>
    <property type="match status" value="1"/>
</dbReference>
<dbReference type="SUPFAM" id="SSF49785">
    <property type="entry name" value="Galactose-binding domain-like"/>
    <property type="match status" value="1"/>
</dbReference>
<dbReference type="EMBL" id="JACHWZ010000001">
    <property type="protein sequence ID" value="MBB3059396.1"/>
    <property type="molecule type" value="Genomic_DNA"/>
</dbReference>
<sequence>MKIIDPLPRPIRDIEHAWIPMSDGTRLAARIWMPENVEADPVPAILEYIPYRRRDNTRARDDIMHPWFAAHGYACVRVDIRGSGDSEGVLEDEYLQQELDDGVEILRWIARQPWCDGKVGMIGISWGGFNGLQIAALRPPELKAVVSVASTDDRYADDVHHMGGCLLGDNLSWASTMFAFNSLPPDPQIVGERWRELWFQRLRGSGFWLEKWLRHQRRDEYWKHGSVCEEWSAIQCPVMAVSGWADGYTNAVFRLLAKLQVPRLGLVGPWSHKYPHQGIPGPAIGFLQECLRWWDHWLKGKETGIMDEPMLRAWMQDHEPPTTFYEERPGRWVGEPEWPSPNNREYPLTLASPGTLEWPGAEVAEKIMTIQSPLSVGLFAGKWCSYAATPDLPHDQREEDGGALVFDSAQLGESLEILGAPRLELELAADRPVAMLAVRLSDVAPDDKATRVTYGLLNLTHREGSEAPRPLEPGKRYRIRMELNNIGHSFPSGNRLRLSISTSYFPLAWPAPEPVRLTIFTGVSRLVLPERPRRDAEDQAIAFPPPEGARPLATRRVQAGQHKWRVIRDLETDISTLEVINDDGVVHIESVDLEMQRKALEWYSYRGYDYTSPRGETLWEWGYRRGDWEIRTVTHTVLDSTPSHFCIHAALDAYEGKKRVYSDNWDVKIPRDLI</sequence>
<evidence type="ECO:0000256" key="1">
    <source>
        <dbReference type="ARBA" id="ARBA00022801"/>
    </source>
</evidence>
<evidence type="ECO:0000313" key="3">
    <source>
        <dbReference type="EMBL" id="MBB3059396.1"/>
    </source>
</evidence>
<dbReference type="InterPro" id="IPR013736">
    <property type="entry name" value="Xaa-Pro_dipept_C"/>
</dbReference>
<proteinExistence type="predicted"/>
<accession>A0A7W4Z7E1</accession>
<dbReference type="SMART" id="SM00939">
    <property type="entry name" value="PepX_C"/>
    <property type="match status" value="1"/>
</dbReference>
<comment type="caution">
    <text evidence="3">The sequence shown here is derived from an EMBL/GenBank/DDBJ whole genome shotgun (WGS) entry which is preliminary data.</text>
</comment>
<dbReference type="AlphaFoldDB" id="A0A7W4Z7E1"/>
<dbReference type="InterPro" id="IPR050585">
    <property type="entry name" value="Xaa-Pro_dipeptidyl-ppase/CocE"/>
</dbReference>
<dbReference type="Pfam" id="PF02129">
    <property type="entry name" value="Peptidase_S15"/>
    <property type="match status" value="1"/>
</dbReference>
<dbReference type="RefSeq" id="WP_221191715.1">
    <property type="nucleotide sequence ID" value="NZ_JACHWZ010000001.1"/>
</dbReference>
<keyword evidence="4" id="KW-1185">Reference proteome</keyword>
<dbReference type="NCBIfam" id="TIGR00976">
    <property type="entry name" value="CocE_NonD"/>
    <property type="match status" value="1"/>
</dbReference>
<reference evidence="3 4" key="1">
    <citation type="submission" date="2020-08" db="EMBL/GenBank/DDBJ databases">
        <title>Genomic Encyclopedia of Type Strains, Phase III (KMG-III): the genomes of soil and plant-associated and newly described type strains.</title>
        <authorList>
            <person name="Whitman W."/>
        </authorList>
    </citation>
    <scope>NUCLEOTIDE SEQUENCE [LARGE SCALE GENOMIC DNA]</scope>
    <source>
        <strain evidence="3 4">CECT 8799</strain>
    </source>
</reference>
<dbReference type="Proteomes" id="UP000535937">
    <property type="component" value="Unassembled WGS sequence"/>
</dbReference>
<organism evidence="3 4">
    <name type="scientific">Microbulbifer rhizosphaerae</name>
    <dbReference type="NCBI Taxonomy" id="1562603"/>
    <lineage>
        <taxon>Bacteria</taxon>
        <taxon>Pseudomonadati</taxon>
        <taxon>Pseudomonadota</taxon>
        <taxon>Gammaproteobacteria</taxon>
        <taxon>Cellvibrionales</taxon>
        <taxon>Microbulbiferaceae</taxon>
        <taxon>Microbulbifer</taxon>
    </lineage>
</organism>
<gene>
    <name evidence="3" type="ORF">FHS09_000197</name>
</gene>
<name>A0A7W4Z7E1_9GAMM</name>
<dbReference type="PANTHER" id="PTHR43056:SF10">
    <property type="entry name" value="COCE_NOND FAMILY, PUTATIVE (AFU_ORTHOLOGUE AFUA_7G00600)-RELATED"/>
    <property type="match status" value="1"/>
</dbReference>
<dbReference type="InterPro" id="IPR029058">
    <property type="entry name" value="AB_hydrolase_fold"/>
</dbReference>
<protein>
    <recommendedName>
        <fullName evidence="2">Xaa-Pro dipeptidyl-peptidase C-terminal domain-containing protein</fullName>
    </recommendedName>
</protein>
<dbReference type="Gene3D" id="2.60.120.260">
    <property type="entry name" value="Galactose-binding domain-like"/>
    <property type="match status" value="1"/>
</dbReference>
<dbReference type="PANTHER" id="PTHR43056">
    <property type="entry name" value="PEPTIDASE S9 PROLYL OLIGOPEPTIDASE"/>
    <property type="match status" value="1"/>
</dbReference>
<evidence type="ECO:0000259" key="2">
    <source>
        <dbReference type="SMART" id="SM00939"/>
    </source>
</evidence>
<dbReference type="Gene3D" id="3.40.50.1820">
    <property type="entry name" value="alpha/beta hydrolase"/>
    <property type="match status" value="1"/>
</dbReference>
<keyword evidence="1" id="KW-0378">Hydrolase</keyword>